<feature type="domain" description="PRC-barrel" evidence="1">
    <location>
        <begin position="93"/>
        <end position="157"/>
    </location>
</feature>
<dbReference type="InterPro" id="IPR027275">
    <property type="entry name" value="PRC-brl_dom"/>
</dbReference>
<evidence type="ECO:0000313" key="3">
    <source>
        <dbReference type="Proteomes" id="UP000217895"/>
    </source>
</evidence>
<dbReference type="SUPFAM" id="SSF50346">
    <property type="entry name" value="PRC-barrel domain"/>
    <property type="match status" value="2"/>
</dbReference>
<proteinExistence type="predicted"/>
<dbReference type="Proteomes" id="UP000217895">
    <property type="component" value="Chromosome"/>
</dbReference>
<organism evidence="2 3">
    <name type="scientific">Leptolyngbya boryana NIES-2135</name>
    <dbReference type="NCBI Taxonomy" id="1973484"/>
    <lineage>
        <taxon>Bacteria</taxon>
        <taxon>Bacillati</taxon>
        <taxon>Cyanobacteriota</taxon>
        <taxon>Cyanophyceae</taxon>
        <taxon>Leptolyngbyales</taxon>
        <taxon>Leptolyngbyaceae</taxon>
        <taxon>Leptolyngbya group</taxon>
        <taxon>Leptolyngbya</taxon>
    </lineage>
</organism>
<dbReference type="EMBL" id="AP018203">
    <property type="protein sequence ID" value="BAY57887.1"/>
    <property type="molecule type" value="Genomic_DNA"/>
</dbReference>
<accession>A0A1Z4JMN9</accession>
<protein>
    <submittedName>
        <fullName evidence="2">PRC-barrel domain-containing protein</fullName>
    </submittedName>
</protein>
<keyword evidence="3" id="KW-1185">Reference proteome</keyword>
<dbReference type="InterPro" id="IPR011033">
    <property type="entry name" value="PRC_barrel-like_sf"/>
</dbReference>
<reference evidence="2 3" key="1">
    <citation type="submission" date="2017-06" db="EMBL/GenBank/DDBJ databases">
        <title>Genome sequencing of cyanobaciteial culture collection at National Institute for Environmental Studies (NIES).</title>
        <authorList>
            <person name="Hirose Y."/>
            <person name="Shimura Y."/>
            <person name="Fujisawa T."/>
            <person name="Nakamura Y."/>
            <person name="Kawachi M."/>
        </authorList>
    </citation>
    <scope>NUCLEOTIDE SEQUENCE [LARGE SCALE GENOMIC DNA]</scope>
    <source>
        <strain evidence="2 3">NIES-2135</strain>
    </source>
</reference>
<feature type="domain" description="PRC-barrel" evidence="1">
    <location>
        <begin position="3"/>
        <end position="69"/>
    </location>
</feature>
<dbReference type="Pfam" id="PF05239">
    <property type="entry name" value="PRC"/>
    <property type="match status" value="2"/>
</dbReference>
<dbReference type="Gene3D" id="2.30.30.240">
    <property type="entry name" value="PRC-barrel domain"/>
    <property type="match status" value="2"/>
</dbReference>
<evidence type="ECO:0000259" key="1">
    <source>
        <dbReference type="Pfam" id="PF05239"/>
    </source>
</evidence>
<sequence>MRKGSDILNKSVIAFDTGKRVAWVQDLIFDQETNHLLGVLVEESGLFRSAKVIELRSLRAIGTDTLIISSRDDIISAKHSEQIHRVLDRNIILKGTRIVTTDGQFLGSVVDFFFDEQTGAIEGYEASGGIFADAYSGRSFIPAPQTLRIGEDVTFVPPETAALMEEQVGGIRGAMQTASTRVQESSELAGQRIQAAAQAANQQIQQGSEAAQLRLQSATQELRDRFIDPDEQFAYIIGKTVDRDVFTDQGQLLVAKDQVITIDIAEHARLADALDDLYRATGGSLTPDFNRRFQDVNERVGTGFQEISDRVNTGFQSLSQRANESLSSFTARLGLEQAKGRRADRMIRSDTGAIIVAPGQIVTDIVIQRATAAGQEVTLLDAVGLQPTEALRGNTNQSLTLAKHQFQREASLATSQFQQEAAIAGENLRTLWNNTKEKFAEYQGRSQKAIHRNRVEQALGRPVNRVILDAQDNVILNVGEIITHKAIRQAEDSGVINILLSSVYTKEPTIREEELRAPEVGIASLEREHARSGNGVPQVN</sequence>
<evidence type="ECO:0000313" key="2">
    <source>
        <dbReference type="EMBL" id="BAY57887.1"/>
    </source>
</evidence>
<dbReference type="AlphaFoldDB" id="A0A1Z4JMN9"/>
<gene>
    <name evidence="2" type="ORF">NIES2135_47580</name>
</gene>
<name>A0A1Z4JMN9_LEPBY</name>